<dbReference type="InterPro" id="IPR029060">
    <property type="entry name" value="PIN-like_dom_sf"/>
</dbReference>
<evidence type="ECO:0000259" key="1">
    <source>
        <dbReference type="Pfam" id="PF00752"/>
    </source>
</evidence>
<dbReference type="Gene3D" id="3.40.50.1010">
    <property type="entry name" value="5'-nuclease"/>
    <property type="match status" value="1"/>
</dbReference>
<dbReference type="AlphaFoldDB" id="A0A9P4Q1K7"/>
<feature type="domain" description="XPG N-terminal" evidence="1">
    <location>
        <begin position="6"/>
        <end position="103"/>
    </location>
</feature>
<comment type="caution">
    <text evidence="2">The sequence shown here is derived from an EMBL/GenBank/DDBJ whole genome shotgun (WGS) entry which is preliminary data.</text>
</comment>
<dbReference type="SUPFAM" id="SSF88723">
    <property type="entry name" value="PIN domain-like"/>
    <property type="match status" value="1"/>
</dbReference>
<name>A0A9P4Q1K7_9PEZI</name>
<accession>A0A9P4Q1K7</accession>
<dbReference type="EMBL" id="MU003818">
    <property type="protein sequence ID" value="KAF2718908.1"/>
    <property type="molecule type" value="Genomic_DNA"/>
</dbReference>
<dbReference type="OrthoDB" id="17262at2759"/>
<protein>
    <recommendedName>
        <fullName evidence="1">XPG N-terminal domain-containing protein</fullName>
    </recommendedName>
</protein>
<evidence type="ECO:0000313" key="3">
    <source>
        <dbReference type="Proteomes" id="UP000799441"/>
    </source>
</evidence>
<keyword evidence="3" id="KW-1185">Reference proteome</keyword>
<sequence length="148" mass="16563">MGSVAFKEWAASEGHIKSSPLEQLKGSRVAIDAEDFLNALLSTSPTREPLLPALGGLPFALEHHVDHHLQSFQSADITPIFVFNGLDLACRDRRTISRESIKASRSLEEAWSLYTQTRAQEAVEEFGKTCKSKYRQGAPYILQLTRLY</sequence>
<dbReference type="InterPro" id="IPR006085">
    <property type="entry name" value="XPG_DNA_repair_N"/>
</dbReference>
<dbReference type="Proteomes" id="UP000799441">
    <property type="component" value="Unassembled WGS sequence"/>
</dbReference>
<gene>
    <name evidence="2" type="ORF">K431DRAFT_123914</name>
</gene>
<reference evidence="2" key="1">
    <citation type="journal article" date="2020" name="Stud. Mycol.">
        <title>101 Dothideomycetes genomes: a test case for predicting lifestyles and emergence of pathogens.</title>
        <authorList>
            <person name="Haridas S."/>
            <person name="Albert R."/>
            <person name="Binder M."/>
            <person name="Bloem J."/>
            <person name="Labutti K."/>
            <person name="Salamov A."/>
            <person name="Andreopoulos B."/>
            <person name="Baker S."/>
            <person name="Barry K."/>
            <person name="Bills G."/>
            <person name="Bluhm B."/>
            <person name="Cannon C."/>
            <person name="Castanera R."/>
            <person name="Culley D."/>
            <person name="Daum C."/>
            <person name="Ezra D."/>
            <person name="Gonzalez J."/>
            <person name="Henrissat B."/>
            <person name="Kuo A."/>
            <person name="Liang C."/>
            <person name="Lipzen A."/>
            <person name="Lutzoni F."/>
            <person name="Magnuson J."/>
            <person name="Mondo S."/>
            <person name="Nolan M."/>
            <person name="Ohm R."/>
            <person name="Pangilinan J."/>
            <person name="Park H.-J."/>
            <person name="Ramirez L."/>
            <person name="Alfaro M."/>
            <person name="Sun H."/>
            <person name="Tritt A."/>
            <person name="Yoshinaga Y."/>
            <person name="Zwiers L.-H."/>
            <person name="Turgeon B."/>
            <person name="Goodwin S."/>
            <person name="Spatafora J."/>
            <person name="Crous P."/>
            <person name="Grigoriev I."/>
        </authorList>
    </citation>
    <scope>NUCLEOTIDE SEQUENCE</scope>
    <source>
        <strain evidence="2">CBS 116435</strain>
    </source>
</reference>
<organism evidence="2 3">
    <name type="scientific">Polychaeton citri CBS 116435</name>
    <dbReference type="NCBI Taxonomy" id="1314669"/>
    <lineage>
        <taxon>Eukaryota</taxon>
        <taxon>Fungi</taxon>
        <taxon>Dikarya</taxon>
        <taxon>Ascomycota</taxon>
        <taxon>Pezizomycotina</taxon>
        <taxon>Dothideomycetes</taxon>
        <taxon>Dothideomycetidae</taxon>
        <taxon>Capnodiales</taxon>
        <taxon>Capnodiaceae</taxon>
        <taxon>Polychaeton</taxon>
    </lineage>
</organism>
<dbReference type="Pfam" id="PF00752">
    <property type="entry name" value="XPG_N"/>
    <property type="match status" value="1"/>
</dbReference>
<evidence type="ECO:0000313" key="2">
    <source>
        <dbReference type="EMBL" id="KAF2718908.1"/>
    </source>
</evidence>
<dbReference type="GO" id="GO:0004518">
    <property type="term" value="F:nuclease activity"/>
    <property type="evidence" value="ECO:0007669"/>
    <property type="project" value="InterPro"/>
</dbReference>
<proteinExistence type="predicted"/>